<accession>A0A0D3AHZ7</accession>
<reference evidence="1 2" key="1">
    <citation type="journal article" date="2014" name="Genome Biol.">
        <title>Transcriptome and methylome profiling reveals relics of genome dominance in the mesopolyploid Brassica oleracea.</title>
        <authorList>
            <person name="Parkin I.A."/>
            <person name="Koh C."/>
            <person name="Tang H."/>
            <person name="Robinson S.J."/>
            <person name="Kagale S."/>
            <person name="Clarke W.E."/>
            <person name="Town C.D."/>
            <person name="Nixon J."/>
            <person name="Krishnakumar V."/>
            <person name="Bidwell S.L."/>
            <person name="Denoeud F."/>
            <person name="Belcram H."/>
            <person name="Links M.G."/>
            <person name="Just J."/>
            <person name="Clarke C."/>
            <person name="Bender T."/>
            <person name="Huebert T."/>
            <person name="Mason A.S."/>
            <person name="Pires J.C."/>
            <person name="Barker G."/>
            <person name="Moore J."/>
            <person name="Walley P.G."/>
            <person name="Manoli S."/>
            <person name="Batley J."/>
            <person name="Edwards D."/>
            <person name="Nelson M.N."/>
            <person name="Wang X."/>
            <person name="Paterson A.H."/>
            <person name="King G."/>
            <person name="Bancroft I."/>
            <person name="Chalhoub B."/>
            <person name="Sharpe A.G."/>
        </authorList>
    </citation>
    <scope>NUCLEOTIDE SEQUENCE</scope>
    <source>
        <strain evidence="1 2">cv. TO1000</strain>
    </source>
</reference>
<protein>
    <recommendedName>
        <fullName evidence="3">Myb-like domain-containing protein</fullName>
    </recommendedName>
</protein>
<keyword evidence="2" id="KW-1185">Reference proteome</keyword>
<evidence type="ECO:0000313" key="1">
    <source>
        <dbReference type="EnsemblPlants" id="Bo2g007310.1"/>
    </source>
</evidence>
<proteinExistence type="predicted"/>
<dbReference type="HOGENOM" id="CLU_1637743_0_0_1"/>
<dbReference type="EnsemblPlants" id="Bo2g007310.1">
    <property type="protein sequence ID" value="Bo2g007310.1"/>
    <property type="gene ID" value="Bo2g007310"/>
</dbReference>
<reference evidence="1" key="2">
    <citation type="submission" date="2015-03" db="UniProtKB">
        <authorList>
            <consortium name="EnsemblPlants"/>
        </authorList>
    </citation>
    <scope>IDENTIFICATION</scope>
</reference>
<evidence type="ECO:0008006" key="3">
    <source>
        <dbReference type="Google" id="ProtNLM"/>
    </source>
</evidence>
<dbReference type="Proteomes" id="UP000032141">
    <property type="component" value="Chromosome C2"/>
</dbReference>
<sequence>MDSRHPYSHSSSYVGLLNSQNDSVLHGNFPYESFPSSLNIGASEISPFSSQQSEAPTLQEDTLVERRERRKWTPADDEVLISVWLNTSKDTIVGNEQKAGTFWKRLENTLQQVLMLKRVVTRGSISTVSRGGTKSMNSLTSSVTPLQLQRDSIAVVRVRMMF</sequence>
<dbReference type="AlphaFoldDB" id="A0A0D3AHZ7"/>
<dbReference type="Gramene" id="Bo2g007310.1">
    <property type="protein sequence ID" value="Bo2g007310.1"/>
    <property type="gene ID" value="Bo2g007310"/>
</dbReference>
<dbReference type="PANTHER" id="PTHR45023">
    <property type="match status" value="1"/>
</dbReference>
<name>A0A0D3AHZ7_BRAOL</name>
<dbReference type="PANTHER" id="PTHR45023:SF4">
    <property type="entry name" value="GLYCINE-RICH PROTEIN-RELATED"/>
    <property type="match status" value="1"/>
</dbReference>
<organism evidence="1 2">
    <name type="scientific">Brassica oleracea var. oleracea</name>
    <dbReference type="NCBI Taxonomy" id="109376"/>
    <lineage>
        <taxon>Eukaryota</taxon>
        <taxon>Viridiplantae</taxon>
        <taxon>Streptophyta</taxon>
        <taxon>Embryophyta</taxon>
        <taxon>Tracheophyta</taxon>
        <taxon>Spermatophyta</taxon>
        <taxon>Magnoliopsida</taxon>
        <taxon>eudicotyledons</taxon>
        <taxon>Gunneridae</taxon>
        <taxon>Pentapetalae</taxon>
        <taxon>rosids</taxon>
        <taxon>malvids</taxon>
        <taxon>Brassicales</taxon>
        <taxon>Brassicaceae</taxon>
        <taxon>Brassiceae</taxon>
        <taxon>Brassica</taxon>
    </lineage>
</organism>
<evidence type="ECO:0000313" key="2">
    <source>
        <dbReference type="Proteomes" id="UP000032141"/>
    </source>
</evidence>